<protein>
    <submittedName>
        <fullName evidence="3">Uncharacterized protein</fullName>
    </submittedName>
</protein>
<organism evidence="2 3">
    <name type="scientific">Acrobeloides nanus</name>
    <dbReference type="NCBI Taxonomy" id="290746"/>
    <lineage>
        <taxon>Eukaryota</taxon>
        <taxon>Metazoa</taxon>
        <taxon>Ecdysozoa</taxon>
        <taxon>Nematoda</taxon>
        <taxon>Chromadorea</taxon>
        <taxon>Rhabditida</taxon>
        <taxon>Tylenchina</taxon>
        <taxon>Cephalobomorpha</taxon>
        <taxon>Cephaloboidea</taxon>
        <taxon>Cephalobidae</taxon>
        <taxon>Acrobeloides</taxon>
    </lineage>
</organism>
<dbReference type="Gene3D" id="1.25.10.10">
    <property type="entry name" value="Leucine-rich Repeat Variant"/>
    <property type="match status" value="1"/>
</dbReference>
<sequence>MALLLNSSLAYLRSKSNLLQHIQARFRGNPEEHRLSSSSNEWLEHDKKNDSALSARFAKIFCGVLSDEDCEYVIKHKQSVIPHEIMDCLLGLEICYDLEQKDSVLNISKNFSSLVYTLGSENWHFMRGFYLKLAHHFSPSVRTIMASSLAEIAKIIGTELTEQDLLTLFESYLRDDADVRAGLVKNLSEFFKIVSEEVRERLIIQLSGFMEIEVHRNWRIRFELSRECIQLCRLLSPHQVNEYIAPLSMLLANDSIADVRLQGVELLAEIVAIFICSDAPISYVQSLLDDSRRSFMKSNSYRRRQSWGNFMQAILQKNLLHNEQFMLLFEDDLIEVSRDKISFVRLTTCQIARYIEHEVLVKYERVLERIVSLAFFDDDLEVQLQARIILDAVDPDSNEIDLTEWKRKVKERENTMWEEIKEFHRKRNV</sequence>
<name>A0A914DIJ9_9BILA</name>
<dbReference type="GO" id="GO:0019888">
    <property type="term" value="F:protein phosphatase regulator activity"/>
    <property type="evidence" value="ECO:0007669"/>
    <property type="project" value="TreeGrafter"/>
</dbReference>
<dbReference type="GO" id="GO:0005737">
    <property type="term" value="C:cytoplasm"/>
    <property type="evidence" value="ECO:0007669"/>
    <property type="project" value="TreeGrafter"/>
</dbReference>
<proteinExistence type="predicted"/>
<dbReference type="InterPro" id="IPR016024">
    <property type="entry name" value="ARM-type_fold"/>
</dbReference>
<reference evidence="3" key="1">
    <citation type="submission" date="2022-11" db="UniProtKB">
        <authorList>
            <consortium name="WormBaseParasite"/>
        </authorList>
    </citation>
    <scope>IDENTIFICATION</scope>
</reference>
<dbReference type="WBParaSite" id="ACRNAN_scaffold2844.g17196.t1">
    <property type="protein sequence ID" value="ACRNAN_scaffold2844.g17196.t1"/>
    <property type="gene ID" value="ACRNAN_scaffold2844.g17196"/>
</dbReference>
<evidence type="ECO:0000313" key="2">
    <source>
        <dbReference type="Proteomes" id="UP000887540"/>
    </source>
</evidence>
<evidence type="ECO:0000313" key="3">
    <source>
        <dbReference type="WBParaSite" id="ACRNAN_scaffold2844.g17196.t1"/>
    </source>
</evidence>
<keyword evidence="2" id="KW-1185">Reference proteome</keyword>
<dbReference type="PANTHER" id="PTHR10648">
    <property type="entry name" value="SERINE/THREONINE-PROTEIN PHOSPHATASE PP2A 65 KDA REGULATORY SUBUNIT"/>
    <property type="match status" value="1"/>
</dbReference>
<dbReference type="InterPro" id="IPR011989">
    <property type="entry name" value="ARM-like"/>
</dbReference>
<dbReference type="AlphaFoldDB" id="A0A914DIJ9"/>
<dbReference type="Proteomes" id="UP000887540">
    <property type="component" value="Unplaced"/>
</dbReference>
<dbReference type="InterPro" id="IPR051023">
    <property type="entry name" value="PP2A_Regulatory_Subunit_A"/>
</dbReference>
<dbReference type="PANTHER" id="PTHR10648:SF1">
    <property type="entry name" value="SERINE_THREONINE-PROTEIN PHOSPHATASE 4 REGULATORY SUBUNIT 1"/>
    <property type="match status" value="1"/>
</dbReference>
<accession>A0A914DIJ9</accession>
<dbReference type="SUPFAM" id="SSF48371">
    <property type="entry name" value="ARM repeat"/>
    <property type="match status" value="1"/>
</dbReference>
<evidence type="ECO:0000256" key="1">
    <source>
        <dbReference type="ARBA" id="ARBA00022737"/>
    </source>
</evidence>
<keyword evidence="1" id="KW-0677">Repeat</keyword>